<sequence>LPPEICRMDKVSQNLFREALEAGKEKVYHIRLMVVGHLGVGKTTLTKRILGENVNEEPHVSTEGIEVHPRCVKIDLDTKEWIVEGI</sequence>
<gene>
    <name evidence="1" type="ORF">ACJMK2_044187</name>
</gene>
<evidence type="ECO:0000313" key="1">
    <source>
        <dbReference type="EMBL" id="KAL3866940.1"/>
    </source>
</evidence>
<dbReference type="InterPro" id="IPR027417">
    <property type="entry name" value="P-loop_NTPase"/>
</dbReference>
<proteinExistence type="predicted"/>
<evidence type="ECO:0000313" key="2">
    <source>
        <dbReference type="Proteomes" id="UP001634394"/>
    </source>
</evidence>
<dbReference type="Gene3D" id="3.40.50.300">
    <property type="entry name" value="P-loop containing nucleotide triphosphate hydrolases"/>
    <property type="match status" value="1"/>
</dbReference>
<dbReference type="Proteomes" id="UP001634394">
    <property type="component" value="Unassembled WGS sequence"/>
</dbReference>
<feature type="non-terminal residue" evidence="1">
    <location>
        <position position="86"/>
    </location>
</feature>
<organism evidence="1 2">
    <name type="scientific">Sinanodonta woodiana</name>
    <name type="common">Chinese pond mussel</name>
    <name type="synonym">Anodonta woodiana</name>
    <dbReference type="NCBI Taxonomy" id="1069815"/>
    <lineage>
        <taxon>Eukaryota</taxon>
        <taxon>Metazoa</taxon>
        <taxon>Spiralia</taxon>
        <taxon>Lophotrochozoa</taxon>
        <taxon>Mollusca</taxon>
        <taxon>Bivalvia</taxon>
        <taxon>Autobranchia</taxon>
        <taxon>Heteroconchia</taxon>
        <taxon>Palaeoheterodonta</taxon>
        <taxon>Unionida</taxon>
        <taxon>Unionoidea</taxon>
        <taxon>Unionidae</taxon>
        <taxon>Unioninae</taxon>
        <taxon>Sinanodonta</taxon>
    </lineage>
</organism>
<keyword evidence="2" id="KW-1185">Reference proteome</keyword>
<comment type="caution">
    <text evidence="1">The sequence shown here is derived from an EMBL/GenBank/DDBJ whole genome shotgun (WGS) entry which is preliminary data.</text>
</comment>
<dbReference type="AlphaFoldDB" id="A0ABD3W041"/>
<protein>
    <submittedName>
        <fullName evidence="1">Uncharacterized protein</fullName>
    </submittedName>
</protein>
<dbReference type="EMBL" id="JBJQND010000009">
    <property type="protein sequence ID" value="KAL3866940.1"/>
    <property type="molecule type" value="Genomic_DNA"/>
</dbReference>
<reference evidence="1 2" key="1">
    <citation type="submission" date="2024-11" db="EMBL/GenBank/DDBJ databases">
        <title>Chromosome-level genome assembly of the freshwater bivalve Anodonta woodiana.</title>
        <authorList>
            <person name="Chen X."/>
        </authorList>
    </citation>
    <scope>NUCLEOTIDE SEQUENCE [LARGE SCALE GENOMIC DNA]</scope>
    <source>
        <strain evidence="1">MN2024</strain>
        <tissue evidence="1">Gills</tissue>
    </source>
</reference>
<accession>A0ABD3W041</accession>
<feature type="non-terminal residue" evidence="1">
    <location>
        <position position="1"/>
    </location>
</feature>
<name>A0ABD3W041_SINWO</name>
<dbReference type="SUPFAM" id="SSF52540">
    <property type="entry name" value="P-loop containing nucleoside triphosphate hydrolases"/>
    <property type="match status" value="1"/>
</dbReference>